<organism evidence="3 4">
    <name type="scientific">Aquimarina brevivitae</name>
    <dbReference type="NCBI Taxonomy" id="323412"/>
    <lineage>
        <taxon>Bacteria</taxon>
        <taxon>Pseudomonadati</taxon>
        <taxon>Bacteroidota</taxon>
        <taxon>Flavobacteriia</taxon>
        <taxon>Flavobacteriales</taxon>
        <taxon>Flavobacteriaceae</taxon>
        <taxon>Aquimarina</taxon>
    </lineage>
</organism>
<keyword evidence="4" id="KW-1185">Reference proteome</keyword>
<dbReference type="RefSeq" id="WP_130286936.1">
    <property type="nucleotide sequence ID" value="NZ_SGXE01000002.1"/>
</dbReference>
<keyword evidence="1 3" id="KW-0808">Transferase</keyword>
<accession>A0A4V2F5S4</accession>
<proteinExistence type="predicted"/>
<evidence type="ECO:0000256" key="1">
    <source>
        <dbReference type="ARBA" id="ARBA00022679"/>
    </source>
</evidence>
<evidence type="ECO:0000313" key="4">
    <source>
        <dbReference type="Proteomes" id="UP000292262"/>
    </source>
</evidence>
<dbReference type="Proteomes" id="UP000292262">
    <property type="component" value="Unassembled WGS sequence"/>
</dbReference>
<dbReference type="AlphaFoldDB" id="A0A4V2F5S4"/>
<dbReference type="InterPro" id="IPR008278">
    <property type="entry name" value="4-PPantetheinyl_Trfase_dom"/>
</dbReference>
<name>A0A4V2F5S4_9FLAO</name>
<dbReference type="EMBL" id="SGXE01000002">
    <property type="protein sequence ID" value="RZS93829.1"/>
    <property type="molecule type" value="Genomic_DNA"/>
</dbReference>
<dbReference type="Gene3D" id="3.90.470.20">
    <property type="entry name" value="4'-phosphopantetheinyl transferase domain"/>
    <property type="match status" value="1"/>
</dbReference>
<dbReference type="OrthoDB" id="663853at2"/>
<evidence type="ECO:0000313" key="3">
    <source>
        <dbReference type="EMBL" id="RZS93829.1"/>
    </source>
</evidence>
<dbReference type="Pfam" id="PF01648">
    <property type="entry name" value="ACPS"/>
    <property type="match status" value="1"/>
</dbReference>
<protein>
    <submittedName>
        <fullName evidence="3">4'-phosphopantetheinyl transferase superfamily protein</fullName>
    </submittedName>
</protein>
<reference evidence="3 4" key="1">
    <citation type="submission" date="2019-02" db="EMBL/GenBank/DDBJ databases">
        <title>Genomic Encyclopedia of Type Strains, Phase IV (KMG-IV): sequencing the most valuable type-strain genomes for metagenomic binning, comparative biology and taxonomic classification.</title>
        <authorList>
            <person name="Goeker M."/>
        </authorList>
    </citation>
    <scope>NUCLEOTIDE SEQUENCE [LARGE SCALE GENOMIC DNA]</scope>
    <source>
        <strain evidence="3 4">DSM 17196</strain>
    </source>
</reference>
<dbReference type="GO" id="GO:0000287">
    <property type="term" value="F:magnesium ion binding"/>
    <property type="evidence" value="ECO:0007669"/>
    <property type="project" value="InterPro"/>
</dbReference>
<gene>
    <name evidence="3" type="ORF">EV197_2410</name>
</gene>
<dbReference type="InterPro" id="IPR037143">
    <property type="entry name" value="4-PPantetheinyl_Trfase_dom_sf"/>
</dbReference>
<feature type="domain" description="4'-phosphopantetheinyl transferase" evidence="2">
    <location>
        <begin position="2"/>
        <end position="82"/>
    </location>
</feature>
<dbReference type="SUPFAM" id="SSF56214">
    <property type="entry name" value="4'-phosphopantetheinyl transferase"/>
    <property type="match status" value="1"/>
</dbReference>
<sequence>MIGNDIVDLQLAAKQSNIYRNGWLSKLFTAEECQTIEKAKLPETMVWILWSQKEAAYKAHQRKFNLTPRFNPRSFSVNQNTVIIDHQVYYTTTRSTSTYVYTLALEEDNKQNKVTTAFNVTKDHFIACLAKQIGESPNTLEMVKNSYGVPELWANSNKLTIPFSITHHGNYQAFVAYC</sequence>
<comment type="caution">
    <text evidence="3">The sequence shown here is derived from an EMBL/GenBank/DDBJ whole genome shotgun (WGS) entry which is preliminary data.</text>
</comment>
<evidence type="ECO:0000259" key="2">
    <source>
        <dbReference type="Pfam" id="PF01648"/>
    </source>
</evidence>
<dbReference type="GO" id="GO:0008897">
    <property type="term" value="F:holo-[acyl-carrier-protein] synthase activity"/>
    <property type="evidence" value="ECO:0007669"/>
    <property type="project" value="InterPro"/>
</dbReference>